<feature type="region of interest" description="Disordered" evidence="2">
    <location>
        <begin position="1"/>
        <end position="27"/>
    </location>
</feature>
<keyword evidence="1" id="KW-0175">Coiled coil</keyword>
<keyword evidence="3" id="KW-1133">Transmembrane helix</keyword>
<keyword evidence="5" id="KW-1185">Reference proteome</keyword>
<evidence type="ECO:0000256" key="2">
    <source>
        <dbReference type="SAM" id="MobiDB-lite"/>
    </source>
</evidence>
<organism evidence="4 5">
    <name type="scientific">Actinoplanes regularis</name>
    <dbReference type="NCBI Taxonomy" id="52697"/>
    <lineage>
        <taxon>Bacteria</taxon>
        <taxon>Bacillati</taxon>
        <taxon>Actinomycetota</taxon>
        <taxon>Actinomycetes</taxon>
        <taxon>Micromonosporales</taxon>
        <taxon>Micromonosporaceae</taxon>
        <taxon>Actinoplanes</taxon>
    </lineage>
</organism>
<feature type="transmembrane region" description="Helical" evidence="3">
    <location>
        <begin position="309"/>
        <end position="330"/>
    </location>
</feature>
<name>A0A239EMM2_9ACTN</name>
<sequence>MSVRRMTEDSAPSGSNGGGKLDAETGSSNSGLLDLSIELSSPQVFSGSKFALYLHIKNPFSKPIWIRKVTTNLPSAVHSVEDEAQTQENEGARVAAAQNYLNEAMDRLIRIERRLGELDSQPVSDEREKEAERLKASAHDINARLSASRDLLLTQQGYGIVTLANKAHVRIENARLRNYAWYVNDQAMLHVEDMLALDDVVALRGSLPMDVALQAGSSNVWTITLSTKKNPFFLPAAYRLNITVLYSFDPPSDQVEQATSRIHSNVAPATVNIRSSLWSVMGGSVCGGLLGATARLLQQIGSTAGSHDASSILSPLLLAAVLSIAASIFAARKSETQSFVSVEDFWGGALVGFLIGYSGTAAFESLTRISR</sequence>
<keyword evidence="3" id="KW-0812">Transmembrane</keyword>
<dbReference type="EMBL" id="FZNR01000016">
    <property type="protein sequence ID" value="SNS45799.1"/>
    <property type="molecule type" value="Genomic_DNA"/>
</dbReference>
<gene>
    <name evidence="4" type="ORF">SAMN06264365_11612</name>
</gene>
<feature type="transmembrane region" description="Helical" evidence="3">
    <location>
        <begin position="345"/>
        <end position="363"/>
    </location>
</feature>
<evidence type="ECO:0000313" key="4">
    <source>
        <dbReference type="EMBL" id="SNS45799.1"/>
    </source>
</evidence>
<protein>
    <submittedName>
        <fullName evidence="4">Uncharacterized protein</fullName>
    </submittedName>
</protein>
<accession>A0A239EMM2</accession>
<evidence type="ECO:0000256" key="3">
    <source>
        <dbReference type="SAM" id="Phobius"/>
    </source>
</evidence>
<dbReference type="AlphaFoldDB" id="A0A239EMM2"/>
<evidence type="ECO:0000313" key="5">
    <source>
        <dbReference type="Proteomes" id="UP000198415"/>
    </source>
</evidence>
<dbReference type="Proteomes" id="UP000198415">
    <property type="component" value="Unassembled WGS sequence"/>
</dbReference>
<evidence type="ECO:0000256" key="1">
    <source>
        <dbReference type="SAM" id="Coils"/>
    </source>
</evidence>
<proteinExistence type="predicted"/>
<feature type="transmembrane region" description="Helical" evidence="3">
    <location>
        <begin position="277"/>
        <end position="297"/>
    </location>
</feature>
<feature type="coiled-coil region" evidence="1">
    <location>
        <begin position="94"/>
        <end position="121"/>
    </location>
</feature>
<keyword evidence="3" id="KW-0472">Membrane</keyword>
<reference evidence="4 5" key="1">
    <citation type="submission" date="2017-06" db="EMBL/GenBank/DDBJ databases">
        <authorList>
            <person name="Kim H.J."/>
            <person name="Triplett B.A."/>
        </authorList>
    </citation>
    <scope>NUCLEOTIDE SEQUENCE [LARGE SCALE GENOMIC DNA]</scope>
    <source>
        <strain evidence="4 5">DSM 43151</strain>
    </source>
</reference>